<dbReference type="RefSeq" id="WP_018450872.1">
    <property type="nucleotide sequence ID" value="NZ_AP019827.1"/>
</dbReference>
<dbReference type="STRING" id="1122172.GCA_000373045_01244"/>
<dbReference type="Proteomes" id="UP000322617">
    <property type="component" value="Chromosome"/>
</dbReference>
<evidence type="ECO:0008006" key="3">
    <source>
        <dbReference type="Google" id="ProtNLM"/>
    </source>
</evidence>
<name>A0A510JLE2_9FUSO</name>
<gene>
    <name evidence="1" type="ORF">JCM16776_0375</name>
</gene>
<dbReference type="EMBL" id="AP019827">
    <property type="protein sequence ID" value="BBM40162.1"/>
    <property type="molecule type" value="Genomic_DNA"/>
</dbReference>
<dbReference type="Gene3D" id="3.40.91.50">
    <property type="match status" value="1"/>
</dbReference>
<keyword evidence="2" id="KW-1185">Reference proteome</keyword>
<organism evidence="1 2">
    <name type="scientific">Leptotrichia shahii</name>
    <dbReference type="NCBI Taxonomy" id="157691"/>
    <lineage>
        <taxon>Bacteria</taxon>
        <taxon>Fusobacteriati</taxon>
        <taxon>Fusobacteriota</taxon>
        <taxon>Fusobacteriia</taxon>
        <taxon>Fusobacteriales</taxon>
        <taxon>Leptotrichiaceae</taxon>
        <taxon>Leptotrichia</taxon>
    </lineage>
</organism>
<dbReference type="InterPro" id="IPR018573">
    <property type="entry name" value="Restrct_endonuc_II_AlwI"/>
</dbReference>
<evidence type="ECO:0000313" key="2">
    <source>
        <dbReference type="Proteomes" id="UP000322617"/>
    </source>
</evidence>
<reference evidence="1 2" key="1">
    <citation type="submission" date="2019-07" db="EMBL/GenBank/DDBJ databases">
        <title>Complete Genome Sequence of Leptotrichia shahii Strain JCM 16776.</title>
        <authorList>
            <person name="Watanabe S."/>
            <person name="Cui L."/>
        </authorList>
    </citation>
    <scope>NUCLEOTIDE SEQUENCE [LARGE SCALE GENOMIC DNA]</scope>
    <source>
        <strain evidence="1 2">JCM16776</strain>
    </source>
</reference>
<dbReference type="Pfam" id="PF09491">
    <property type="entry name" value="RE_AlwI"/>
    <property type="match status" value="1"/>
</dbReference>
<sequence>MRKRKLERKPLSFSTTMRNPERIASFIENLKEFEGKILTKEVIMKIVEKLIKNKLYAPKYIKRIPHLKKILKNNTNSFSKEEIKEIIENSPQNHQEAGFEKGWDSRFDTWYKLSKEFGFLYYEMDKPIEISKTGHMLCDAYLENENSNSGEKIQKIFLNALMKYNVDNPYRKNLNKSTPIPLLLNVLKKLKNDKEENGAGIFRKELPFLICWRNNDSDELYKYIKNFRKIYRYTASNEVVYERCLELLESENEKRFKIKQIIQESVDDLIRKLRITGIFSLRGLGKFIDINELEKNKIEYIIKNYSESKTYETEYDFYKYMGELDLNVINIEENVNYELKENIKINALNNFAKKYENKKIIEELECLEKNRHSKDEFLKLIDNPTRLEFLTSLILIKNYPNLIIKPNYSIDDEGNPTFTAKGGIADIEVYDEKSDVLVEVTLIKNRQQSILEIPAITRHLVELNEKSKKENIFSIFVAPNIHEDTKYMCGFTKYQENLDIRPYTISNFAKKIKFEGNILEFLN</sequence>
<dbReference type="OrthoDB" id="5314016at2"/>
<dbReference type="KEGG" id="lsz:JCM16776_0375"/>
<dbReference type="REBASE" id="355132">
    <property type="entry name" value="Lsh16776ORF373P"/>
</dbReference>
<evidence type="ECO:0000313" key="1">
    <source>
        <dbReference type="EMBL" id="BBM40162.1"/>
    </source>
</evidence>
<accession>A0A510JLE2</accession>
<dbReference type="AlphaFoldDB" id="A0A510JLE2"/>
<proteinExistence type="predicted"/>
<protein>
    <recommendedName>
        <fullName evidence="3">AlwI restriction endonuclease</fullName>
    </recommendedName>
</protein>